<evidence type="ECO:0000313" key="8">
    <source>
        <dbReference type="Proteomes" id="UP000019486"/>
    </source>
</evidence>
<name>W9GPB6_9PROT</name>
<dbReference type="STRING" id="1385369.N825_37395"/>
<accession>W9GPB6</accession>
<gene>
    <name evidence="7" type="ORF">N825_37395</name>
</gene>
<evidence type="ECO:0000256" key="2">
    <source>
        <dbReference type="ARBA" id="ARBA00022692"/>
    </source>
</evidence>
<dbReference type="GO" id="GO:0007165">
    <property type="term" value="P:signal transduction"/>
    <property type="evidence" value="ECO:0007669"/>
    <property type="project" value="UniProtKB-ARBA"/>
</dbReference>
<dbReference type="InterPro" id="IPR042240">
    <property type="entry name" value="CHASE_sf"/>
</dbReference>
<dbReference type="Proteomes" id="UP000019486">
    <property type="component" value="Unassembled WGS sequence"/>
</dbReference>
<organism evidence="7 8">
    <name type="scientific">Skermanella stibiiresistens SB22</name>
    <dbReference type="NCBI Taxonomy" id="1385369"/>
    <lineage>
        <taxon>Bacteria</taxon>
        <taxon>Pseudomonadati</taxon>
        <taxon>Pseudomonadota</taxon>
        <taxon>Alphaproteobacteria</taxon>
        <taxon>Rhodospirillales</taxon>
        <taxon>Azospirillaceae</taxon>
        <taxon>Skermanella</taxon>
    </lineage>
</organism>
<dbReference type="Pfam" id="PF03924">
    <property type="entry name" value="CHASE"/>
    <property type="match status" value="1"/>
</dbReference>
<dbReference type="InterPro" id="IPR006189">
    <property type="entry name" value="CHASE_dom"/>
</dbReference>
<dbReference type="PROSITE" id="PS50839">
    <property type="entry name" value="CHASE"/>
    <property type="match status" value="1"/>
</dbReference>
<keyword evidence="4" id="KW-0472">Membrane</keyword>
<proteinExistence type="predicted"/>
<evidence type="ECO:0000259" key="6">
    <source>
        <dbReference type="PROSITE" id="PS50839"/>
    </source>
</evidence>
<evidence type="ECO:0000313" key="7">
    <source>
        <dbReference type="EMBL" id="EWY35710.1"/>
    </source>
</evidence>
<dbReference type="EMBL" id="AVFL01000078">
    <property type="protein sequence ID" value="EWY35710.1"/>
    <property type="molecule type" value="Genomic_DNA"/>
</dbReference>
<keyword evidence="3" id="KW-1133">Transmembrane helix</keyword>
<evidence type="ECO:0000256" key="3">
    <source>
        <dbReference type="ARBA" id="ARBA00022989"/>
    </source>
</evidence>
<feature type="domain" description="CHASE" evidence="6">
    <location>
        <begin position="48"/>
        <end position="141"/>
    </location>
</feature>
<dbReference type="Gene3D" id="3.30.450.350">
    <property type="entry name" value="CHASE domain"/>
    <property type="match status" value="1"/>
</dbReference>
<evidence type="ECO:0000256" key="4">
    <source>
        <dbReference type="ARBA" id="ARBA00023136"/>
    </source>
</evidence>
<evidence type="ECO:0000256" key="5">
    <source>
        <dbReference type="SAM" id="MobiDB-lite"/>
    </source>
</evidence>
<protein>
    <recommendedName>
        <fullName evidence="6">CHASE domain-containing protein</fullName>
    </recommendedName>
</protein>
<dbReference type="GO" id="GO:0003824">
    <property type="term" value="F:catalytic activity"/>
    <property type="evidence" value="ECO:0007669"/>
    <property type="project" value="UniProtKB-ARBA"/>
</dbReference>
<reference evidence="7 8" key="1">
    <citation type="submission" date="2013-08" db="EMBL/GenBank/DDBJ databases">
        <title>The genome sequence of Skermanella stibiiresistens.</title>
        <authorList>
            <person name="Zhu W."/>
            <person name="Wang G."/>
        </authorList>
    </citation>
    <scope>NUCLEOTIDE SEQUENCE [LARGE SCALE GENOMIC DNA]</scope>
    <source>
        <strain evidence="7 8">SB22</strain>
    </source>
</reference>
<dbReference type="SMART" id="SM01079">
    <property type="entry name" value="CHASE"/>
    <property type="match status" value="1"/>
</dbReference>
<comment type="subcellular location">
    <subcellularLocation>
        <location evidence="1">Membrane</location>
    </subcellularLocation>
</comment>
<dbReference type="AlphaFoldDB" id="W9GPB6"/>
<sequence length="171" mass="19338">MTTGFRLVLDRRDQERFLHEVDQAQAAISDRMATYTAVLGATSALFAASDEVTRAEFGAFVARLDLRRRYVGIQAMGFSTRVAPDRIGHLEQDMRRQGFADFRAWPPGAREEINSIIFLEPLDDRNKTAIGFDMAVEPMRRPLRQDPVPVPLDRGSRLLSPEGLSSRRHPL</sequence>
<dbReference type="GO" id="GO:0016020">
    <property type="term" value="C:membrane"/>
    <property type="evidence" value="ECO:0007669"/>
    <property type="project" value="UniProtKB-SubCell"/>
</dbReference>
<keyword evidence="8" id="KW-1185">Reference proteome</keyword>
<feature type="region of interest" description="Disordered" evidence="5">
    <location>
        <begin position="143"/>
        <end position="171"/>
    </location>
</feature>
<evidence type="ECO:0000256" key="1">
    <source>
        <dbReference type="ARBA" id="ARBA00004370"/>
    </source>
</evidence>
<comment type="caution">
    <text evidence="7">The sequence shown here is derived from an EMBL/GenBank/DDBJ whole genome shotgun (WGS) entry which is preliminary data.</text>
</comment>
<keyword evidence="2" id="KW-0812">Transmembrane</keyword>